<dbReference type="RefSeq" id="WP_139256068.1">
    <property type="nucleotide sequence ID" value="NZ_FPKR01000004.1"/>
</dbReference>
<name>A0A1K2HE33_9NEIS</name>
<dbReference type="AlphaFoldDB" id="A0A1K2HE33"/>
<reference evidence="2 3" key="1">
    <citation type="submission" date="2016-11" db="EMBL/GenBank/DDBJ databases">
        <authorList>
            <person name="Jaros S."/>
            <person name="Januszkiewicz K."/>
            <person name="Wedrychowicz H."/>
        </authorList>
    </citation>
    <scope>NUCLEOTIDE SEQUENCE [LARGE SCALE GENOMIC DNA]</scope>
    <source>
        <strain evidence="2 3">DSM 18899</strain>
    </source>
</reference>
<keyword evidence="1" id="KW-0732">Signal</keyword>
<keyword evidence="3" id="KW-1185">Reference proteome</keyword>
<dbReference type="Proteomes" id="UP000186513">
    <property type="component" value="Unassembled WGS sequence"/>
</dbReference>
<dbReference type="OrthoDB" id="9182906at2"/>
<dbReference type="EMBL" id="FPKR01000004">
    <property type="protein sequence ID" value="SFZ74570.1"/>
    <property type="molecule type" value="Genomic_DNA"/>
</dbReference>
<gene>
    <name evidence="2" type="ORF">SAMN02745887_01311</name>
</gene>
<evidence type="ECO:0000256" key="1">
    <source>
        <dbReference type="SAM" id="SignalP"/>
    </source>
</evidence>
<organism evidence="2 3">
    <name type="scientific">Chitinimonas taiwanensis DSM 18899</name>
    <dbReference type="NCBI Taxonomy" id="1121279"/>
    <lineage>
        <taxon>Bacteria</taxon>
        <taxon>Pseudomonadati</taxon>
        <taxon>Pseudomonadota</taxon>
        <taxon>Betaproteobacteria</taxon>
        <taxon>Neisseriales</taxon>
        <taxon>Chitinibacteraceae</taxon>
        <taxon>Chitinimonas</taxon>
    </lineage>
</organism>
<dbReference type="STRING" id="1121279.SAMN02745887_01311"/>
<feature type="chain" id="PRO_5012746848" evidence="1">
    <location>
        <begin position="21"/>
        <end position="120"/>
    </location>
</feature>
<proteinExistence type="predicted"/>
<evidence type="ECO:0000313" key="3">
    <source>
        <dbReference type="Proteomes" id="UP000186513"/>
    </source>
</evidence>
<feature type="signal peptide" evidence="1">
    <location>
        <begin position="1"/>
        <end position="20"/>
    </location>
</feature>
<sequence>MKKQILAVLFLGLMSGVSHAAVENVCSGGEAKEVKVKDPAGFIVTTFKPKCSANTIVDYEDLDSMVAVAGASVKGGNSFMANSAGGSVLPFKKCAGKVCAQTDVDDAMTKAKTLGSGAGS</sequence>
<protein>
    <submittedName>
        <fullName evidence="2">Uncharacterized protein</fullName>
    </submittedName>
</protein>
<evidence type="ECO:0000313" key="2">
    <source>
        <dbReference type="EMBL" id="SFZ74570.1"/>
    </source>
</evidence>
<accession>A0A1K2HE33</accession>